<dbReference type="RefSeq" id="WP_155335487.1">
    <property type="nucleotide sequence ID" value="NZ_BAAABN010000042.1"/>
</dbReference>
<accession>A0A5M3VQL4</accession>
<evidence type="ECO:0000256" key="2">
    <source>
        <dbReference type="SAM" id="SignalP"/>
    </source>
</evidence>
<feature type="chain" id="PRO_5038919011" evidence="2">
    <location>
        <begin position="28"/>
        <end position="134"/>
    </location>
</feature>
<protein>
    <submittedName>
        <fullName evidence="3">Membrane protein</fullName>
    </submittedName>
</protein>
<dbReference type="Proteomes" id="UP000334990">
    <property type="component" value="Unassembled WGS sequence"/>
</dbReference>
<dbReference type="AlphaFoldDB" id="A0A5M3VQL4"/>
<feature type="transmembrane region" description="Helical" evidence="1">
    <location>
        <begin position="72"/>
        <end position="91"/>
    </location>
</feature>
<dbReference type="Pfam" id="PF10825">
    <property type="entry name" value="DUF2752"/>
    <property type="match status" value="1"/>
</dbReference>
<dbReference type="EMBL" id="BLAD01000038">
    <property type="protein sequence ID" value="GER99074.1"/>
    <property type="molecule type" value="Genomic_DNA"/>
</dbReference>
<keyword evidence="1" id="KW-0812">Transmembrane</keyword>
<evidence type="ECO:0000313" key="3">
    <source>
        <dbReference type="EMBL" id="GER99074.1"/>
    </source>
</evidence>
<dbReference type="OrthoDB" id="5966662at2"/>
<sequence>MKTATRRSLLPAGVAAVTVAAAGYVAAVDPNAAGQYPACPFLAVSGFYCPGCGALRAVHAVAHGDPLTALDLNPLFTLTAPVLVYLWFRWARASWTGRPMRTALAGPVVVWGFLAVALLFWLVRNLPFGRILAP</sequence>
<keyword evidence="1" id="KW-1133">Transmembrane helix</keyword>
<keyword evidence="2" id="KW-0732">Signal</keyword>
<dbReference type="InterPro" id="IPR021215">
    <property type="entry name" value="DUF2752"/>
</dbReference>
<proteinExistence type="predicted"/>
<comment type="caution">
    <text evidence="3">The sequence shown here is derived from an EMBL/GenBank/DDBJ whole genome shotgun (WGS) entry which is preliminary data.</text>
</comment>
<name>A0A5M3VQL4_9ACTN</name>
<organism evidence="3 4">
    <name type="scientific">Acrocarpospora corrugata</name>
    <dbReference type="NCBI Taxonomy" id="35763"/>
    <lineage>
        <taxon>Bacteria</taxon>
        <taxon>Bacillati</taxon>
        <taxon>Actinomycetota</taxon>
        <taxon>Actinomycetes</taxon>
        <taxon>Streptosporangiales</taxon>
        <taxon>Streptosporangiaceae</taxon>
        <taxon>Acrocarpospora</taxon>
    </lineage>
</organism>
<reference evidence="3 4" key="1">
    <citation type="submission" date="2019-10" db="EMBL/GenBank/DDBJ databases">
        <title>Whole genome shotgun sequence of Acrocarpospora corrugata NBRC 13972.</title>
        <authorList>
            <person name="Ichikawa N."/>
            <person name="Kimura A."/>
            <person name="Kitahashi Y."/>
            <person name="Komaki H."/>
            <person name="Oguchi A."/>
        </authorList>
    </citation>
    <scope>NUCLEOTIDE SEQUENCE [LARGE SCALE GENOMIC DNA]</scope>
    <source>
        <strain evidence="3 4">NBRC 13972</strain>
    </source>
</reference>
<gene>
    <name evidence="3" type="ORF">Acor_11380</name>
</gene>
<feature type="transmembrane region" description="Helical" evidence="1">
    <location>
        <begin position="103"/>
        <end position="123"/>
    </location>
</feature>
<keyword evidence="1" id="KW-0472">Membrane</keyword>
<keyword evidence="4" id="KW-1185">Reference proteome</keyword>
<feature type="signal peptide" evidence="2">
    <location>
        <begin position="1"/>
        <end position="27"/>
    </location>
</feature>
<evidence type="ECO:0000256" key="1">
    <source>
        <dbReference type="SAM" id="Phobius"/>
    </source>
</evidence>
<evidence type="ECO:0000313" key="4">
    <source>
        <dbReference type="Proteomes" id="UP000334990"/>
    </source>
</evidence>